<keyword evidence="1" id="KW-0812">Transmembrane</keyword>
<gene>
    <name evidence="2" type="ORF">N792_08740</name>
</gene>
<dbReference type="SUPFAM" id="SSF47175">
    <property type="entry name" value="Cytochromes"/>
    <property type="match status" value="1"/>
</dbReference>
<dbReference type="AlphaFoldDB" id="A0A0A0EMV9"/>
<organism evidence="2 3">
    <name type="scientific">Lysobacter concretionis Ko07 = DSM 16239</name>
    <dbReference type="NCBI Taxonomy" id="1122185"/>
    <lineage>
        <taxon>Bacteria</taxon>
        <taxon>Pseudomonadati</taxon>
        <taxon>Pseudomonadota</taxon>
        <taxon>Gammaproteobacteria</taxon>
        <taxon>Lysobacterales</taxon>
        <taxon>Lysobacteraceae</taxon>
        <taxon>Novilysobacter</taxon>
    </lineage>
</organism>
<dbReference type="EMBL" id="AVPS01000005">
    <property type="protein sequence ID" value="KGM51739.1"/>
    <property type="molecule type" value="Genomic_DNA"/>
</dbReference>
<dbReference type="GO" id="GO:0020037">
    <property type="term" value="F:heme binding"/>
    <property type="evidence" value="ECO:0007669"/>
    <property type="project" value="InterPro"/>
</dbReference>
<dbReference type="InterPro" id="IPR002321">
    <property type="entry name" value="Cyt_c_II"/>
</dbReference>
<proteinExistence type="predicted"/>
<dbReference type="RefSeq" id="WP_036193813.1">
    <property type="nucleotide sequence ID" value="NZ_AVPS01000005.1"/>
</dbReference>
<evidence type="ECO:0000313" key="3">
    <source>
        <dbReference type="Proteomes" id="UP000030017"/>
    </source>
</evidence>
<dbReference type="GO" id="GO:0009055">
    <property type="term" value="F:electron transfer activity"/>
    <property type="evidence" value="ECO:0007669"/>
    <property type="project" value="InterPro"/>
</dbReference>
<keyword evidence="1" id="KW-0472">Membrane</keyword>
<protein>
    <recommendedName>
        <fullName evidence="4">Cytochrome C</fullName>
    </recommendedName>
</protein>
<comment type="caution">
    <text evidence="2">The sequence shown here is derived from an EMBL/GenBank/DDBJ whole genome shotgun (WGS) entry which is preliminary data.</text>
</comment>
<dbReference type="PROSITE" id="PS51009">
    <property type="entry name" value="CYTCII"/>
    <property type="match status" value="1"/>
</dbReference>
<dbReference type="InterPro" id="IPR010980">
    <property type="entry name" value="Cyt_c/b562"/>
</dbReference>
<dbReference type="Gene3D" id="1.20.120.10">
    <property type="entry name" value="Cytochrome c/b562"/>
    <property type="match status" value="1"/>
</dbReference>
<feature type="transmembrane region" description="Helical" evidence="1">
    <location>
        <begin position="20"/>
        <end position="40"/>
    </location>
</feature>
<dbReference type="OrthoDB" id="5984407at2"/>
<dbReference type="GO" id="GO:0022900">
    <property type="term" value="P:electron transport chain"/>
    <property type="evidence" value="ECO:0007669"/>
    <property type="project" value="InterPro"/>
</dbReference>
<keyword evidence="3" id="KW-1185">Reference proteome</keyword>
<dbReference type="STRING" id="1122185.N792_08740"/>
<dbReference type="eggNOG" id="COG3909">
    <property type="taxonomic scope" value="Bacteria"/>
</dbReference>
<evidence type="ECO:0000313" key="2">
    <source>
        <dbReference type="EMBL" id="KGM51739.1"/>
    </source>
</evidence>
<name>A0A0A0EMV9_9GAMM</name>
<evidence type="ECO:0000256" key="1">
    <source>
        <dbReference type="SAM" id="Phobius"/>
    </source>
</evidence>
<accession>A0A0A0EMV9</accession>
<reference evidence="2 3" key="1">
    <citation type="submission" date="2013-08" db="EMBL/GenBank/DDBJ databases">
        <title>Genome sequencing of Lysobacter.</title>
        <authorList>
            <person name="Zhang S."/>
            <person name="Wang G."/>
        </authorList>
    </citation>
    <scope>NUCLEOTIDE SEQUENCE [LARGE SCALE GENOMIC DNA]</scope>
    <source>
        <strain evidence="2 3">Ko07</strain>
    </source>
</reference>
<dbReference type="Proteomes" id="UP000030017">
    <property type="component" value="Unassembled WGS sequence"/>
</dbReference>
<evidence type="ECO:0008006" key="4">
    <source>
        <dbReference type="Google" id="ProtNLM"/>
    </source>
</evidence>
<keyword evidence="1" id="KW-1133">Transmembrane helix</keyword>
<dbReference type="GO" id="GO:0005506">
    <property type="term" value="F:iron ion binding"/>
    <property type="evidence" value="ECO:0007669"/>
    <property type="project" value="InterPro"/>
</dbReference>
<sequence length="153" mass="16668">MSNPQPDTSHDGKRPANGAKYLILLLVGLVIGVIATVMVLRAVEGRKDWQDHFPEAAMRVMAAHSAQLQISMKANRCSATDTLPHLQALRTIANDLEPALPGLSDDKRFAEHASRFRATLDAALASPPLNCEGLAETTRKIGEDCKACHQDFR</sequence>